<dbReference type="CDD" id="cd00200">
    <property type="entry name" value="WD40"/>
    <property type="match status" value="2"/>
</dbReference>
<dbReference type="Pfam" id="PF13365">
    <property type="entry name" value="Trypsin_2"/>
    <property type="match status" value="1"/>
</dbReference>
<evidence type="ECO:0000313" key="5">
    <source>
        <dbReference type="EMBL" id="GLI00374.1"/>
    </source>
</evidence>
<dbReference type="SUPFAM" id="SSF50978">
    <property type="entry name" value="WD40 repeat-like"/>
    <property type="match status" value="1"/>
</dbReference>
<feature type="repeat" description="WD" evidence="3">
    <location>
        <begin position="1145"/>
        <end position="1179"/>
    </location>
</feature>
<sequence>MTKPPPDPWTVAIHATAADHHPIGAGVVIDDKLVLTCEHVVFKDGGLLDEIWIAFPKASTVSWSNRRRVSRCLHNGRPEHNLDVVLLELAEPVPGGVTPARLRCVSPDDLAAGAWWTFGFPNGAESGSSARGTVGDPLAQGLIHLERDSKSVLAPGFSGSPLWSAEYEAVVGLVVAAEKTGPTAGNGHALALSHVENHMPDMKLSTLAGWRAEDADDTALSAWGWMLSTDQEAGRHWLPRARGVASDTERGHRFRGRAAALRRLVEWLDLAAPDGRPMVVTGSPGVGKSAVLGRIVTTADRRISESLAPDDDAVRATVGSVACAVHAKGKTASEVAAEIARAASVSIPVTPADLAPILRERLARRPERFNVVIDALDEAATTSEARQLVHDVVLPVARGCARFGVQVVVGTRRADDAGDLLTQFGSAIELVDLDDVRYFTEADLADYALATLRGVGAGEPLSPYSEDEIAGPVARRIAMLAEGNFLVAGLVARARALRDTAPVDPDQVSFAATVGAALDSYVAGLPDAGTTSPRLALTALAFAETPGLPLPLWRAAVATLGGSATEDELAVFAQRSAANFLVETGSPTAPVYRLFHQALNEALLGARAKVSPRRVDERELLFAWVRCGHRAGWAEAPEYLLRSLPQHAARAREIDTLLNDHEYLLHANLERLLPAAEDAATGVGRARAQLLQRTPSAVTADAAERAALFSVVDRLDGLGSMLEPSPDAPYFARWARTPARLERTVLEGHSDAVCDVCAVPADGRSFLASAGEDGTVRLWDPLTSQTERVLDCHDDCIRGVYAVGDGNRTLLATAGHDSTIGLWDPRTGAHVRTLHGHGDWVRNLCAVPMASGRSLLASASDDRTVRLWDPATGALLHVLRGHAGWVTAVTHVAAGPHGMVASTGFDGTIRLWDPESGQALATLTGHDGWVTTLCEVGTPRGALLASAGYDGTVRLWDPVSGTQQWRIDVGAGPLTDVCALQSDGRVLLCSTGEDGVIRIWDTATGEPLPELRGHVNWIRAICALPVGGRQRLATAGDDGTVRLWDPLTGLLPEQVMDTGHLGPIAAVCAAPSAAGDAVASAGSDGAVRLWDPRTGAARAELRAHVAASTDVCSVVDEGRYLLVAASENPAVAMWDLDADDFMYTLEGHHERVNAVCALDVDGRPLLASAADDETIRVWEPGSGVVRDVLLGHRNWVTALAAVTVRGRQMLASADKNGIVRLWDHDGGCAWENHGHHDAVNALCAVTSNDREVLVSAGADCVIRLWDPDGGRPLPGFTGHSGPVTGACPVPYGGRQLLASTSLDRTVRLWDPATGRALRSIPVHHRALACRYVDGTLILGLDRGLLALALPGRSAPEGDLVQTRI</sequence>
<evidence type="ECO:0000256" key="1">
    <source>
        <dbReference type="ARBA" id="ARBA00022574"/>
    </source>
</evidence>
<feature type="domain" description="Orc1-like AAA ATPase" evidence="4">
    <location>
        <begin position="253"/>
        <end position="385"/>
    </location>
</feature>
<dbReference type="Gene3D" id="2.130.10.10">
    <property type="entry name" value="YVTN repeat-like/Quinoprotein amine dehydrogenase"/>
    <property type="match status" value="4"/>
</dbReference>
<dbReference type="Proteomes" id="UP001144280">
    <property type="component" value="Unassembled WGS sequence"/>
</dbReference>
<dbReference type="PANTHER" id="PTHR19848:SF8">
    <property type="entry name" value="F-BOX AND WD REPEAT DOMAIN CONTAINING 7"/>
    <property type="match status" value="1"/>
</dbReference>
<feature type="repeat" description="WD" evidence="3">
    <location>
        <begin position="1011"/>
        <end position="1045"/>
    </location>
</feature>
<dbReference type="SMART" id="SM00320">
    <property type="entry name" value="WD40"/>
    <property type="match status" value="13"/>
</dbReference>
<evidence type="ECO:0000256" key="2">
    <source>
        <dbReference type="ARBA" id="ARBA00022737"/>
    </source>
</evidence>
<protein>
    <recommendedName>
        <fullName evidence="4">Orc1-like AAA ATPase domain-containing protein</fullName>
    </recommendedName>
</protein>
<dbReference type="EMBL" id="BSDI01000032">
    <property type="protein sequence ID" value="GLI00374.1"/>
    <property type="molecule type" value="Genomic_DNA"/>
</dbReference>
<dbReference type="PROSITE" id="PS50294">
    <property type="entry name" value="WD_REPEATS_REGION"/>
    <property type="match status" value="5"/>
</dbReference>
<organism evidence="5 6">
    <name type="scientific">Phytohabitans aurantiacus</name>
    <dbReference type="NCBI Taxonomy" id="3016789"/>
    <lineage>
        <taxon>Bacteria</taxon>
        <taxon>Bacillati</taxon>
        <taxon>Actinomycetota</taxon>
        <taxon>Actinomycetes</taxon>
        <taxon>Micromonosporales</taxon>
        <taxon>Micromonosporaceae</taxon>
    </lineage>
</organism>
<feature type="repeat" description="WD" evidence="3">
    <location>
        <begin position="834"/>
        <end position="878"/>
    </location>
</feature>
<dbReference type="InterPro" id="IPR009003">
    <property type="entry name" value="Peptidase_S1_PA"/>
</dbReference>
<feature type="repeat" description="WD" evidence="3">
    <location>
        <begin position="1057"/>
        <end position="1100"/>
    </location>
</feature>
<feature type="repeat" description="WD" evidence="3">
    <location>
        <begin position="923"/>
        <end position="957"/>
    </location>
</feature>
<dbReference type="SUPFAM" id="SSF50998">
    <property type="entry name" value="Quinoprotein alcohol dehydrogenase-like"/>
    <property type="match status" value="1"/>
</dbReference>
<comment type="caution">
    <text evidence="5">The sequence shown here is derived from an EMBL/GenBank/DDBJ whole genome shotgun (WGS) entry which is preliminary data.</text>
</comment>
<feature type="repeat" description="WD" evidence="3">
    <location>
        <begin position="879"/>
        <end position="922"/>
    </location>
</feature>
<dbReference type="InterPro" id="IPR027417">
    <property type="entry name" value="P-loop_NTPase"/>
</dbReference>
<accession>A0ABQ5R0N9</accession>
<feature type="repeat" description="WD" evidence="3">
    <location>
        <begin position="790"/>
        <end position="833"/>
    </location>
</feature>
<dbReference type="InterPro" id="IPR015943">
    <property type="entry name" value="WD40/YVTN_repeat-like_dom_sf"/>
</dbReference>
<dbReference type="Gene3D" id="2.40.10.120">
    <property type="match status" value="1"/>
</dbReference>
<dbReference type="PROSITE" id="PS50082">
    <property type="entry name" value="WD_REPEATS_2"/>
    <property type="match status" value="12"/>
</dbReference>
<dbReference type="Pfam" id="PF00400">
    <property type="entry name" value="WD40"/>
    <property type="match status" value="12"/>
</dbReference>
<feature type="repeat" description="WD" evidence="3">
    <location>
        <begin position="1189"/>
        <end position="1223"/>
    </location>
</feature>
<feature type="repeat" description="WD" evidence="3">
    <location>
        <begin position="1276"/>
        <end position="1319"/>
    </location>
</feature>
<dbReference type="RefSeq" id="WP_281900622.1">
    <property type="nucleotide sequence ID" value="NZ_BSDI01000032.1"/>
</dbReference>
<reference evidence="5" key="1">
    <citation type="submission" date="2022-12" db="EMBL/GenBank/DDBJ databases">
        <title>New Phytohabitans aurantiacus sp. RD004123 nov., an actinomycete isolated from soil.</title>
        <authorList>
            <person name="Triningsih D.W."/>
            <person name="Harunari E."/>
            <person name="Igarashi Y."/>
        </authorList>
    </citation>
    <scope>NUCLEOTIDE SEQUENCE</scope>
    <source>
        <strain evidence="5">RD004123</strain>
    </source>
</reference>
<evidence type="ECO:0000256" key="3">
    <source>
        <dbReference type="PROSITE-ProRule" id="PRU00221"/>
    </source>
</evidence>
<proteinExistence type="predicted"/>
<evidence type="ECO:0000259" key="4">
    <source>
        <dbReference type="Pfam" id="PF13191"/>
    </source>
</evidence>
<name>A0ABQ5R0N9_9ACTN</name>
<dbReference type="InterPro" id="IPR041664">
    <property type="entry name" value="AAA_16"/>
</dbReference>
<dbReference type="InterPro" id="IPR001680">
    <property type="entry name" value="WD40_rpt"/>
</dbReference>
<gene>
    <name evidence="5" type="ORF">Pa4123_56500</name>
</gene>
<dbReference type="Pfam" id="PF13191">
    <property type="entry name" value="AAA_16"/>
    <property type="match status" value="1"/>
</dbReference>
<feature type="repeat" description="WD" evidence="3">
    <location>
        <begin position="1232"/>
        <end position="1266"/>
    </location>
</feature>
<dbReference type="InterPro" id="IPR020472">
    <property type="entry name" value="WD40_PAC1"/>
</dbReference>
<evidence type="ECO:0000313" key="6">
    <source>
        <dbReference type="Proteomes" id="UP001144280"/>
    </source>
</evidence>
<dbReference type="InterPro" id="IPR011047">
    <property type="entry name" value="Quinoprotein_ADH-like_sf"/>
</dbReference>
<dbReference type="Gene3D" id="3.40.50.300">
    <property type="entry name" value="P-loop containing nucleotide triphosphate hydrolases"/>
    <property type="match status" value="1"/>
</dbReference>
<dbReference type="InterPro" id="IPR036322">
    <property type="entry name" value="WD40_repeat_dom_sf"/>
</dbReference>
<keyword evidence="1 3" id="KW-0853">WD repeat</keyword>
<dbReference type="PRINTS" id="PR00320">
    <property type="entry name" value="GPROTEINBRPT"/>
</dbReference>
<keyword evidence="6" id="KW-1185">Reference proteome</keyword>
<feature type="repeat" description="WD" evidence="3">
    <location>
        <begin position="746"/>
        <end position="789"/>
    </location>
</feature>
<dbReference type="SUPFAM" id="SSF52540">
    <property type="entry name" value="P-loop containing nucleoside triphosphate hydrolases"/>
    <property type="match status" value="1"/>
</dbReference>
<feature type="repeat" description="WD" evidence="3">
    <location>
        <begin position="987"/>
        <end position="1010"/>
    </location>
</feature>
<keyword evidence="2" id="KW-0677">Repeat</keyword>
<dbReference type="PANTHER" id="PTHR19848">
    <property type="entry name" value="WD40 REPEAT PROTEIN"/>
    <property type="match status" value="1"/>
</dbReference>
<dbReference type="SUPFAM" id="SSF50494">
    <property type="entry name" value="Trypsin-like serine proteases"/>
    <property type="match status" value="1"/>
</dbReference>